<dbReference type="EC" id="3.5.1.19" evidence="6"/>
<dbReference type="InterPro" id="IPR052347">
    <property type="entry name" value="Isochorismatase_Nicotinamidase"/>
</dbReference>
<dbReference type="SUPFAM" id="SSF52499">
    <property type="entry name" value="Isochorismatase-like hydrolases"/>
    <property type="match status" value="1"/>
</dbReference>
<gene>
    <name evidence="10" type="ORF">FHS76_002516</name>
</gene>
<dbReference type="PANTHER" id="PTHR11080:SF2">
    <property type="entry name" value="LD05707P"/>
    <property type="match status" value="1"/>
</dbReference>
<dbReference type="GO" id="GO:0019363">
    <property type="term" value="P:pyridine nucleotide biosynthetic process"/>
    <property type="evidence" value="ECO:0007669"/>
    <property type="project" value="UniProtKB-KW"/>
</dbReference>
<evidence type="ECO:0000259" key="9">
    <source>
        <dbReference type="Pfam" id="PF00857"/>
    </source>
</evidence>
<feature type="domain" description="Isochorismatase-like" evidence="9">
    <location>
        <begin position="5"/>
        <end position="200"/>
    </location>
</feature>
<evidence type="ECO:0000256" key="6">
    <source>
        <dbReference type="ARBA" id="ARBA00039017"/>
    </source>
</evidence>
<comment type="caution">
    <text evidence="10">The sequence shown here is derived from an EMBL/GenBank/DDBJ whole genome shotgun (WGS) entry which is preliminary data.</text>
</comment>
<dbReference type="InterPro" id="IPR036380">
    <property type="entry name" value="Isochorismatase-like_sf"/>
</dbReference>
<name>A0A7W9AXX2_9HYPH</name>
<dbReference type="RefSeq" id="WP_183652791.1">
    <property type="nucleotide sequence ID" value="NZ_JACIJG010000008.1"/>
</dbReference>
<evidence type="ECO:0000256" key="5">
    <source>
        <dbReference type="ARBA" id="ARBA00037900"/>
    </source>
</evidence>
<reference evidence="10 11" key="1">
    <citation type="submission" date="2020-08" db="EMBL/GenBank/DDBJ databases">
        <title>Genomic Encyclopedia of Type Strains, Phase IV (KMG-IV): sequencing the most valuable type-strain genomes for metagenomic binning, comparative biology and taxonomic classification.</title>
        <authorList>
            <person name="Goeker M."/>
        </authorList>
    </citation>
    <scope>NUCLEOTIDE SEQUENCE [LARGE SCALE GENOMIC DNA]</scope>
    <source>
        <strain evidence="10 11">DSM 26944</strain>
    </source>
</reference>
<dbReference type="GO" id="GO:0008936">
    <property type="term" value="F:nicotinamidase activity"/>
    <property type="evidence" value="ECO:0007669"/>
    <property type="project" value="UniProtKB-EC"/>
</dbReference>
<dbReference type="InterPro" id="IPR000868">
    <property type="entry name" value="Isochorismatase-like_dom"/>
</dbReference>
<keyword evidence="4 10" id="KW-0378">Hydrolase</keyword>
<keyword evidence="2" id="KW-0662">Pyridine nucleotide biosynthesis</keyword>
<accession>A0A7W9AXX2</accession>
<keyword evidence="11" id="KW-1185">Reference proteome</keyword>
<dbReference type="GO" id="GO:0046872">
    <property type="term" value="F:metal ion binding"/>
    <property type="evidence" value="ECO:0007669"/>
    <property type="project" value="UniProtKB-KW"/>
</dbReference>
<dbReference type="Proteomes" id="UP000555546">
    <property type="component" value="Unassembled WGS sequence"/>
</dbReference>
<evidence type="ECO:0000313" key="11">
    <source>
        <dbReference type="Proteomes" id="UP000555546"/>
    </source>
</evidence>
<evidence type="ECO:0000256" key="1">
    <source>
        <dbReference type="ARBA" id="ARBA00006336"/>
    </source>
</evidence>
<proteinExistence type="inferred from homology"/>
<evidence type="ECO:0000256" key="4">
    <source>
        <dbReference type="ARBA" id="ARBA00022801"/>
    </source>
</evidence>
<comment type="pathway">
    <text evidence="5">Cofactor biosynthesis; nicotinate biosynthesis; nicotinate from nicotinamide: step 1/1.</text>
</comment>
<evidence type="ECO:0000256" key="7">
    <source>
        <dbReference type="ARBA" id="ARBA00043224"/>
    </source>
</evidence>
<evidence type="ECO:0000313" key="10">
    <source>
        <dbReference type="EMBL" id="MBB5702632.1"/>
    </source>
</evidence>
<protein>
    <recommendedName>
        <fullName evidence="8">Nicotinamidase</fullName>
        <ecNumber evidence="6">3.5.1.19</ecNumber>
    </recommendedName>
    <alternativeName>
        <fullName evidence="7">Nicotinamide deamidase</fullName>
    </alternativeName>
</protein>
<dbReference type="EMBL" id="JACIJG010000008">
    <property type="protein sequence ID" value="MBB5702632.1"/>
    <property type="molecule type" value="Genomic_DNA"/>
</dbReference>
<evidence type="ECO:0000256" key="2">
    <source>
        <dbReference type="ARBA" id="ARBA00022642"/>
    </source>
</evidence>
<dbReference type="Pfam" id="PF00857">
    <property type="entry name" value="Isochorismatase"/>
    <property type="match status" value="1"/>
</dbReference>
<dbReference type="Gene3D" id="3.40.50.850">
    <property type="entry name" value="Isochorismatase-like"/>
    <property type="match status" value="1"/>
</dbReference>
<organism evidence="10 11">
    <name type="scientific">Brucella daejeonensis</name>
    <dbReference type="NCBI Taxonomy" id="659015"/>
    <lineage>
        <taxon>Bacteria</taxon>
        <taxon>Pseudomonadati</taxon>
        <taxon>Pseudomonadota</taxon>
        <taxon>Alphaproteobacteria</taxon>
        <taxon>Hyphomicrobiales</taxon>
        <taxon>Brucellaceae</taxon>
        <taxon>Brucella/Ochrobactrum group</taxon>
        <taxon>Brucella</taxon>
    </lineage>
</organism>
<evidence type="ECO:0000256" key="3">
    <source>
        <dbReference type="ARBA" id="ARBA00022723"/>
    </source>
</evidence>
<dbReference type="FunFam" id="3.40.50.850:FF:000006">
    <property type="entry name" value="Bifunctional pyrazinamidase/nicotinamidase"/>
    <property type="match status" value="1"/>
</dbReference>
<dbReference type="PANTHER" id="PTHR11080">
    <property type="entry name" value="PYRAZINAMIDASE/NICOTINAMIDASE"/>
    <property type="match status" value="1"/>
</dbReference>
<evidence type="ECO:0000256" key="8">
    <source>
        <dbReference type="ARBA" id="ARBA00072277"/>
    </source>
</evidence>
<sequence>MISHALVVIDVQNDFCPGGALAVERGDEIIPAVNRLIAESDHVILTQDWHPANHSSFASAHPGAKPFGTVQMAYGPQTLWPDHCVQGGHGAEFHPDLQWTRAQLVIRKGFRIGIDSYSAFFENDHSTPTGLGGYLRERNIGSLTLVGLATDFCVAYSALDAVTEGFQVRVRLDACRGIDLNGSMSVMLEKMKQAGVELVDEPVSASHLL</sequence>
<dbReference type="NCBIfam" id="NF008623">
    <property type="entry name" value="PRK11609.1"/>
    <property type="match status" value="1"/>
</dbReference>
<keyword evidence="3" id="KW-0479">Metal-binding</keyword>
<dbReference type="CDD" id="cd01011">
    <property type="entry name" value="nicotinamidase"/>
    <property type="match status" value="1"/>
</dbReference>
<comment type="similarity">
    <text evidence="1">Belongs to the isochorismatase family.</text>
</comment>
<dbReference type="AlphaFoldDB" id="A0A7W9AXX2"/>